<organism evidence="2 3">
    <name type="scientific">Nocardiopsis tropica</name>
    <dbReference type="NCBI Taxonomy" id="109330"/>
    <lineage>
        <taxon>Bacteria</taxon>
        <taxon>Bacillati</taxon>
        <taxon>Actinomycetota</taxon>
        <taxon>Actinomycetes</taxon>
        <taxon>Streptosporangiales</taxon>
        <taxon>Nocardiopsidaceae</taxon>
        <taxon>Nocardiopsis</taxon>
    </lineage>
</organism>
<reference evidence="2 3" key="1">
    <citation type="submission" date="2023-07" db="EMBL/GenBank/DDBJ databases">
        <authorList>
            <person name="Girao M."/>
            <person name="Carvalho M.F."/>
        </authorList>
    </citation>
    <scope>NUCLEOTIDE SEQUENCE [LARGE SCALE GENOMIC DNA]</scope>
    <source>
        <strain evidence="2 3">66/93</strain>
    </source>
</reference>
<dbReference type="EMBL" id="JAUUCC010000020">
    <property type="protein sequence ID" value="MEE2050830.1"/>
    <property type="molecule type" value="Genomic_DNA"/>
</dbReference>
<comment type="caution">
    <text evidence="2">The sequence shown here is derived from an EMBL/GenBank/DDBJ whole genome shotgun (WGS) entry which is preliminary data.</text>
</comment>
<proteinExistence type="predicted"/>
<protein>
    <submittedName>
        <fullName evidence="2">Uncharacterized protein</fullName>
    </submittedName>
</protein>
<name>A0ABU7KNF7_9ACTN</name>
<feature type="region of interest" description="Disordered" evidence="1">
    <location>
        <begin position="1"/>
        <end position="44"/>
    </location>
</feature>
<evidence type="ECO:0000313" key="3">
    <source>
        <dbReference type="Proteomes" id="UP001348641"/>
    </source>
</evidence>
<dbReference type="Proteomes" id="UP001348641">
    <property type="component" value="Unassembled WGS sequence"/>
</dbReference>
<accession>A0ABU7KNF7</accession>
<gene>
    <name evidence="2" type="ORF">Q8A49_10005</name>
</gene>
<dbReference type="RefSeq" id="WP_330158011.1">
    <property type="nucleotide sequence ID" value="NZ_BAAAJA010000002.1"/>
</dbReference>
<evidence type="ECO:0000256" key="1">
    <source>
        <dbReference type="SAM" id="MobiDB-lite"/>
    </source>
</evidence>
<evidence type="ECO:0000313" key="2">
    <source>
        <dbReference type="EMBL" id="MEE2050830.1"/>
    </source>
</evidence>
<sequence length="44" mass="4646">MSTPAEHRIPTSPYRDPAQASAPALAGQRTHQDARGDGTTVLTD</sequence>